<dbReference type="PANTHER" id="PTHR48090:SF3">
    <property type="entry name" value="UNDECAPRENYL-PHOSPHATE 4-DEOXY-4-FORMAMIDO-L-ARABINOSE TRANSFERASE"/>
    <property type="match status" value="1"/>
</dbReference>
<evidence type="ECO:0000259" key="9">
    <source>
        <dbReference type="Pfam" id="PF00535"/>
    </source>
</evidence>
<keyword evidence="3 10" id="KW-0808">Transferase</keyword>
<evidence type="ECO:0000256" key="7">
    <source>
        <dbReference type="ARBA" id="ARBA00023136"/>
    </source>
</evidence>
<dbReference type="Proteomes" id="UP001596495">
    <property type="component" value="Unassembled WGS sequence"/>
</dbReference>
<keyword evidence="4 8" id="KW-0812">Transmembrane</keyword>
<keyword evidence="11" id="KW-1185">Reference proteome</keyword>
<dbReference type="CDD" id="cd04187">
    <property type="entry name" value="DPM1_like_bac"/>
    <property type="match status" value="1"/>
</dbReference>
<protein>
    <submittedName>
        <fullName evidence="10">Glycosyltransferase family 2 protein</fullName>
        <ecNumber evidence="10">2.4.-.-</ecNumber>
    </submittedName>
</protein>
<gene>
    <name evidence="10" type="ORF">ACFQNJ_11005</name>
</gene>
<dbReference type="SUPFAM" id="SSF53448">
    <property type="entry name" value="Nucleotide-diphospho-sugar transferases"/>
    <property type="match status" value="1"/>
</dbReference>
<dbReference type="InterPro" id="IPR029044">
    <property type="entry name" value="Nucleotide-diphossugar_trans"/>
</dbReference>
<comment type="caution">
    <text evidence="10">The sequence shown here is derived from an EMBL/GenBank/DDBJ whole genome shotgun (WGS) entry which is preliminary data.</text>
</comment>
<dbReference type="InterPro" id="IPR050256">
    <property type="entry name" value="Glycosyltransferase_2"/>
</dbReference>
<proteinExistence type="predicted"/>
<dbReference type="GO" id="GO:0016757">
    <property type="term" value="F:glycosyltransferase activity"/>
    <property type="evidence" value="ECO:0007669"/>
    <property type="project" value="UniProtKB-KW"/>
</dbReference>
<evidence type="ECO:0000256" key="1">
    <source>
        <dbReference type="ARBA" id="ARBA00022475"/>
    </source>
</evidence>
<dbReference type="Pfam" id="PF00535">
    <property type="entry name" value="Glycos_transf_2"/>
    <property type="match status" value="1"/>
</dbReference>
<dbReference type="Gene3D" id="3.90.550.10">
    <property type="entry name" value="Spore Coat Polysaccharide Biosynthesis Protein SpsA, Chain A"/>
    <property type="match status" value="1"/>
</dbReference>
<evidence type="ECO:0000256" key="2">
    <source>
        <dbReference type="ARBA" id="ARBA00022676"/>
    </source>
</evidence>
<evidence type="ECO:0000256" key="4">
    <source>
        <dbReference type="ARBA" id="ARBA00022692"/>
    </source>
</evidence>
<dbReference type="PANTHER" id="PTHR48090">
    <property type="entry name" value="UNDECAPRENYL-PHOSPHATE 4-DEOXY-4-FORMAMIDO-L-ARABINOSE TRANSFERASE-RELATED"/>
    <property type="match status" value="1"/>
</dbReference>
<name>A0ABW2RAC9_9BURK</name>
<evidence type="ECO:0000313" key="10">
    <source>
        <dbReference type="EMBL" id="MFC7435032.1"/>
    </source>
</evidence>
<keyword evidence="6 8" id="KW-1133">Transmembrane helix</keyword>
<keyword evidence="1" id="KW-1003">Cell membrane</keyword>
<evidence type="ECO:0000256" key="6">
    <source>
        <dbReference type="ARBA" id="ARBA00022989"/>
    </source>
</evidence>
<dbReference type="EC" id="2.4.-.-" evidence="10"/>
<dbReference type="RefSeq" id="WP_382257093.1">
    <property type="nucleotide sequence ID" value="NZ_JBHTBX010000006.1"/>
</dbReference>
<organism evidence="10 11">
    <name type="scientific">Hydrogenophaga bisanensis</name>
    <dbReference type="NCBI Taxonomy" id="439611"/>
    <lineage>
        <taxon>Bacteria</taxon>
        <taxon>Pseudomonadati</taxon>
        <taxon>Pseudomonadota</taxon>
        <taxon>Betaproteobacteria</taxon>
        <taxon>Burkholderiales</taxon>
        <taxon>Comamonadaceae</taxon>
        <taxon>Hydrogenophaga</taxon>
    </lineage>
</organism>
<feature type="domain" description="Glycosyltransferase 2-like" evidence="9">
    <location>
        <begin position="4"/>
        <end position="142"/>
    </location>
</feature>
<evidence type="ECO:0000256" key="8">
    <source>
        <dbReference type="SAM" id="Phobius"/>
    </source>
</evidence>
<reference evidence="11" key="1">
    <citation type="journal article" date="2019" name="Int. J. Syst. Evol. Microbiol.">
        <title>The Global Catalogue of Microorganisms (GCM) 10K type strain sequencing project: providing services to taxonomists for standard genome sequencing and annotation.</title>
        <authorList>
            <consortium name="The Broad Institute Genomics Platform"/>
            <consortium name="The Broad Institute Genome Sequencing Center for Infectious Disease"/>
            <person name="Wu L."/>
            <person name="Ma J."/>
        </authorList>
    </citation>
    <scope>NUCLEOTIDE SEQUENCE [LARGE SCALE GENOMIC DNA]</scope>
    <source>
        <strain evidence="11">CCUG 54518</strain>
    </source>
</reference>
<sequence length="318" mass="36093">MIVSIVIPVYNGASTIGRLVDTLHEQLSHLYELDVVLVNDASPRDNSAEVCEALARQHTWITFLDLSRNYGEHNAVMAGLNHCRGDVAVIIDDDFQNPPSEVIKLINEIEKGYDVVFSRYEKKQHHFLRNLGSRFNNLVASWLINKPSDLYLSSFKIINRFVIDQVTSYQGPYPYLDGLILRVTRRYSQVTLQHLPRAEGESNYTLRKLVSLWMNMAFNFSIMPLRLIGMVGLFMAALSALGALYVVVEKVRNPALPIGWASIEISLLVLASLFLVTLGFVGEYVGRVFMMVNRLPQFTVRRHVIQGKVYGHKPPESR</sequence>
<keyword evidence="2 10" id="KW-0328">Glycosyltransferase</keyword>
<keyword evidence="7 8" id="KW-0472">Membrane</keyword>
<dbReference type="EMBL" id="JBHTBX010000006">
    <property type="protein sequence ID" value="MFC7435032.1"/>
    <property type="molecule type" value="Genomic_DNA"/>
</dbReference>
<feature type="transmembrane region" description="Helical" evidence="8">
    <location>
        <begin position="260"/>
        <end position="281"/>
    </location>
</feature>
<evidence type="ECO:0000256" key="5">
    <source>
        <dbReference type="ARBA" id="ARBA00022985"/>
    </source>
</evidence>
<keyword evidence="5" id="KW-0448">Lipopolysaccharide biosynthesis</keyword>
<dbReference type="InterPro" id="IPR001173">
    <property type="entry name" value="Glyco_trans_2-like"/>
</dbReference>
<feature type="transmembrane region" description="Helical" evidence="8">
    <location>
        <begin position="225"/>
        <end position="248"/>
    </location>
</feature>
<evidence type="ECO:0000313" key="11">
    <source>
        <dbReference type="Proteomes" id="UP001596495"/>
    </source>
</evidence>
<evidence type="ECO:0000256" key="3">
    <source>
        <dbReference type="ARBA" id="ARBA00022679"/>
    </source>
</evidence>
<accession>A0ABW2RAC9</accession>